<dbReference type="Pfam" id="PF23639">
    <property type="entry name" value="DUF7146"/>
    <property type="match status" value="1"/>
</dbReference>
<dbReference type="AlphaFoldDB" id="A0A0K2VUS5"/>
<evidence type="ECO:0000313" key="3">
    <source>
        <dbReference type="EMBL" id="CDX54543.1"/>
    </source>
</evidence>
<dbReference type="InterPro" id="IPR006171">
    <property type="entry name" value="TOPRIM_dom"/>
</dbReference>
<organism evidence="3 4">
    <name type="scientific">Mesorhizobium plurifarium</name>
    <dbReference type="NCBI Taxonomy" id="69974"/>
    <lineage>
        <taxon>Bacteria</taxon>
        <taxon>Pseudomonadati</taxon>
        <taxon>Pseudomonadota</taxon>
        <taxon>Alphaproteobacteria</taxon>
        <taxon>Hyphomicrobiales</taxon>
        <taxon>Phyllobacteriaceae</taxon>
        <taxon>Mesorhizobium</taxon>
    </lineage>
</organism>
<dbReference type="EMBL" id="CCND01000011">
    <property type="protein sequence ID" value="CDX54543.1"/>
    <property type="molecule type" value="Genomic_DNA"/>
</dbReference>
<feature type="domain" description="Toprim" evidence="1">
    <location>
        <begin position="295"/>
        <end position="385"/>
    </location>
</feature>
<evidence type="ECO:0000259" key="1">
    <source>
        <dbReference type="Pfam" id="PF13362"/>
    </source>
</evidence>
<evidence type="ECO:0000259" key="2">
    <source>
        <dbReference type="Pfam" id="PF23639"/>
    </source>
</evidence>
<gene>
    <name evidence="3" type="ORF">MPL1032_190143</name>
</gene>
<accession>A0A0K2VUS5</accession>
<evidence type="ECO:0000313" key="4">
    <source>
        <dbReference type="Proteomes" id="UP000182888"/>
    </source>
</evidence>
<protein>
    <submittedName>
        <fullName evidence="3">Uncharacterized protein</fullName>
    </submittedName>
</protein>
<proteinExistence type="predicted"/>
<reference evidence="4" key="1">
    <citation type="submission" date="2014-08" db="EMBL/GenBank/DDBJ databases">
        <authorList>
            <person name="Edwards T."/>
        </authorList>
    </citation>
    <scope>NUCLEOTIDE SEQUENCE [LARGE SCALE GENOMIC DNA]</scope>
</reference>
<feature type="domain" description="DUF7146" evidence="2">
    <location>
        <begin position="171"/>
        <end position="275"/>
    </location>
</feature>
<dbReference type="Proteomes" id="UP000182888">
    <property type="component" value="Unassembled WGS sequence"/>
</dbReference>
<name>A0A0K2VUS5_MESPL</name>
<sequence>MSGDLDIIKAGLADRMEEVCARLLPDGKVEAGQWVSFNPVTNDYRAGRLPALKVRLRGGVPGAWKDWRSGEGSDRVGLIAYVLTGDARNVKEALVWARDFLGLRTMTRADREAMRKAVVVKAKQRERDDARRREEKLLNADRLFNAKPGERDIGPCQIPFGVFKLDEGSPAKDHAMAYFRARNCALEDVETLTIYSTRVAPAVEWWKGAKWTRDASGRLFKAERGPLYPAILSAMRNRMGIVTCTHFTFLDPNRPAKAPVEPAKLMYGEALGAVIEIATGPSGKPFWMTEEPHPLIIAEGRETAQSFAAAGVPARVWAAGSLAGVGKAPVDLPCVSWVLFARDNNAGNPQAQKQFEAALAGLESHGKRVVVEASHVGDDFNDLAQGEE</sequence>
<dbReference type="InterPro" id="IPR055570">
    <property type="entry name" value="DUF7146"/>
</dbReference>
<dbReference type="Pfam" id="PF13362">
    <property type="entry name" value="Toprim_3"/>
    <property type="match status" value="1"/>
</dbReference>